<dbReference type="PANTHER" id="PTHR33452">
    <property type="entry name" value="OXIDOREDUCTASE CATD-RELATED"/>
    <property type="match status" value="1"/>
</dbReference>
<keyword evidence="4 7" id="KW-0812">Transmembrane</keyword>
<feature type="transmembrane region" description="Helical" evidence="7">
    <location>
        <begin position="70"/>
        <end position="91"/>
    </location>
</feature>
<keyword evidence="9" id="KW-1185">Reference proteome</keyword>
<dbReference type="PANTHER" id="PTHR33452:SF1">
    <property type="entry name" value="INNER MEMBRANE PROTEIN YPHA-RELATED"/>
    <property type="match status" value="1"/>
</dbReference>
<reference evidence="8 9" key="1">
    <citation type="submission" date="2015-12" db="EMBL/GenBank/DDBJ databases">
        <authorList>
            <person name="Shamseldin A."/>
            <person name="Moawad H."/>
            <person name="Abd El-Rahim W.M."/>
            <person name="Sadowsky M.J."/>
        </authorList>
    </citation>
    <scope>NUCLEOTIDE SEQUENCE [LARGE SCALE GENOMIC DNA]</scope>
    <source>
        <strain evidence="8 9">WF1</strain>
    </source>
</reference>
<name>A0A1V8M3R0_9GAMM</name>
<comment type="caution">
    <text evidence="8">The sequence shown here is derived from an EMBL/GenBank/DDBJ whole genome shotgun (WGS) entry which is preliminary data.</text>
</comment>
<proteinExistence type="inferred from homology"/>
<evidence type="ECO:0000313" key="9">
    <source>
        <dbReference type="Proteomes" id="UP000191980"/>
    </source>
</evidence>
<comment type="similarity">
    <text evidence="2">Belongs to the DoxX family.</text>
</comment>
<evidence type="ECO:0000256" key="5">
    <source>
        <dbReference type="ARBA" id="ARBA00022989"/>
    </source>
</evidence>
<keyword evidence="3" id="KW-1003">Cell membrane</keyword>
<evidence type="ECO:0008006" key="10">
    <source>
        <dbReference type="Google" id="ProtNLM"/>
    </source>
</evidence>
<dbReference type="InterPro" id="IPR032808">
    <property type="entry name" value="DoxX"/>
</dbReference>
<evidence type="ECO:0000313" key="8">
    <source>
        <dbReference type="EMBL" id="OQK16148.1"/>
    </source>
</evidence>
<keyword evidence="5 7" id="KW-1133">Transmembrane helix</keyword>
<evidence type="ECO:0000256" key="6">
    <source>
        <dbReference type="ARBA" id="ARBA00023136"/>
    </source>
</evidence>
<dbReference type="STRING" id="1420851.AU255_13665"/>
<dbReference type="OrthoDB" id="9792760at2"/>
<dbReference type="GO" id="GO:0005886">
    <property type="term" value="C:plasma membrane"/>
    <property type="evidence" value="ECO:0007669"/>
    <property type="project" value="UniProtKB-SubCell"/>
</dbReference>
<evidence type="ECO:0000256" key="4">
    <source>
        <dbReference type="ARBA" id="ARBA00022692"/>
    </source>
</evidence>
<dbReference type="AlphaFoldDB" id="A0A1V8M3R0"/>
<accession>A0A1V8M3R0</accession>
<organism evidence="8 9">
    <name type="scientific">Methyloprofundus sedimenti</name>
    <dbReference type="NCBI Taxonomy" id="1420851"/>
    <lineage>
        <taxon>Bacteria</taxon>
        <taxon>Pseudomonadati</taxon>
        <taxon>Pseudomonadota</taxon>
        <taxon>Gammaproteobacteria</taxon>
        <taxon>Methylococcales</taxon>
        <taxon>Methylococcaceae</taxon>
        <taxon>Methyloprofundus</taxon>
    </lineage>
</organism>
<protein>
    <recommendedName>
        <fullName evidence="10">DoxX family protein</fullName>
    </recommendedName>
</protein>
<evidence type="ECO:0000256" key="1">
    <source>
        <dbReference type="ARBA" id="ARBA00004651"/>
    </source>
</evidence>
<dbReference type="InterPro" id="IPR051907">
    <property type="entry name" value="DoxX-like_oxidoreductase"/>
</dbReference>
<sequence length="131" mass="14004">MNSLQVFSAPLGRTLLTLIFFISGLNKVFSYAGTQSYMEAFNVSGSLLPLVIVIEVLAGLAVIVGYKTRLAAFILAAFCLVSAFIFHANFADQMQSILFMKNLGLAGGLLLLVSNGAGAYALDNRLKSESM</sequence>
<feature type="transmembrane region" description="Helical" evidence="7">
    <location>
        <begin position="103"/>
        <end position="122"/>
    </location>
</feature>
<evidence type="ECO:0000256" key="2">
    <source>
        <dbReference type="ARBA" id="ARBA00006679"/>
    </source>
</evidence>
<dbReference type="RefSeq" id="WP_080523525.1">
    <property type="nucleotide sequence ID" value="NZ_LPUF01000002.1"/>
</dbReference>
<feature type="transmembrane region" description="Helical" evidence="7">
    <location>
        <begin position="40"/>
        <end position="63"/>
    </location>
</feature>
<evidence type="ECO:0000256" key="7">
    <source>
        <dbReference type="SAM" id="Phobius"/>
    </source>
</evidence>
<dbReference type="Proteomes" id="UP000191980">
    <property type="component" value="Unassembled WGS sequence"/>
</dbReference>
<comment type="subcellular location">
    <subcellularLocation>
        <location evidence="1">Cell membrane</location>
        <topology evidence="1">Multi-pass membrane protein</topology>
    </subcellularLocation>
</comment>
<evidence type="ECO:0000256" key="3">
    <source>
        <dbReference type="ARBA" id="ARBA00022475"/>
    </source>
</evidence>
<keyword evidence="6 7" id="KW-0472">Membrane</keyword>
<gene>
    <name evidence="8" type="ORF">AU255_13665</name>
</gene>
<dbReference type="Pfam" id="PF07681">
    <property type="entry name" value="DoxX"/>
    <property type="match status" value="1"/>
</dbReference>
<dbReference type="EMBL" id="LPUF01000002">
    <property type="protein sequence ID" value="OQK16148.1"/>
    <property type="molecule type" value="Genomic_DNA"/>
</dbReference>